<dbReference type="eggNOG" id="KOG1515">
    <property type="taxonomic scope" value="Eukaryota"/>
</dbReference>
<dbReference type="VEuPathDB" id="FungiDB:HMPREF1541_10626"/>
<keyword evidence="1" id="KW-0378">Hydrolase</keyword>
<name>W2S750_CYPE1</name>
<dbReference type="InterPro" id="IPR013094">
    <property type="entry name" value="AB_hydrolase_3"/>
</dbReference>
<dbReference type="InterPro" id="IPR029058">
    <property type="entry name" value="AB_hydrolase_fold"/>
</dbReference>
<dbReference type="GO" id="GO:0016787">
    <property type="term" value="F:hydrolase activity"/>
    <property type="evidence" value="ECO:0007669"/>
    <property type="project" value="UniProtKB-KW"/>
</dbReference>
<dbReference type="RefSeq" id="XP_008713518.1">
    <property type="nucleotide sequence ID" value="XM_008715296.1"/>
</dbReference>
<dbReference type="Gene3D" id="3.40.50.1820">
    <property type="entry name" value="alpha/beta hydrolase"/>
    <property type="match status" value="1"/>
</dbReference>
<proteinExistence type="predicted"/>
<dbReference type="EMBL" id="KB822715">
    <property type="protein sequence ID" value="ETN44445.1"/>
    <property type="molecule type" value="Genomic_DNA"/>
</dbReference>
<dbReference type="PANTHER" id="PTHR48081:SF8">
    <property type="entry name" value="ALPHA_BETA HYDROLASE FOLD-3 DOMAIN-CONTAINING PROTEIN-RELATED"/>
    <property type="match status" value="1"/>
</dbReference>
<dbReference type="PANTHER" id="PTHR48081">
    <property type="entry name" value="AB HYDROLASE SUPERFAMILY PROTEIN C4A8.06C"/>
    <property type="match status" value="1"/>
</dbReference>
<dbReference type="OrthoDB" id="408631at2759"/>
<protein>
    <recommendedName>
        <fullName evidence="2">Alpha/beta hydrolase fold-3 domain-containing protein</fullName>
    </recommendedName>
</protein>
<dbReference type="GeneID" id="19977965"/>
<evidence type="ECO:0000256" key="1">
    <source>
        <dbReference type="ARBA" id="ARBA00022801"/>
    </source>
</evidence>
<evidence type="ECO:0000313" key="3">
    <source>
        <dbReference type="EMBL" id="ETN44445.1"/>
    </source>
</evidence>
<dbReference type="STRING" id="1220924.W2S750"/>
<evidence type="ECO:0000259" key="2">
    <source>
        <dbReference type="Pfam" id="PF07859"/>
    </source>
</evidence>
<dbReference type="InterPro" id="IPR050300">
    <property type="entry name" value="GDXG_lipolytic_enzyme"/>
</dbReference>
<dbReference type="InParanoid" id="W2S750"/>
<dbReference type="SUPFAM" id="SSF53474">
    <property type="entry name" value="alpha/beta-Hydrolases"/>
    <property type="match status" value="1"/>
</dbReference>
<gene>
    <name evidence="3" type="ORF">HMPREF1541_10626</name>
</gene>
<evidence type="ECO:0000313" key="4">
    <source>
        <dbReference type="Proteomes" id="UP000030752"/>
    </source>
</evidence>
<dbReference type="AlphaFoldDB" id="W2S750"/>
<sequence>MDELKRAKQYVEGADSARIAPIPNTACWLETVVTVFLLSCGKKPTRPILREPVKIPFQDAHTCLNQGNDFNIKVFELGKCLKEWQTVLSPPTSRTSPVLLPYTQATNGDLLTYLGITLSPLHSTMRAELVPEYARYHDQVLQFYPQDASNATIHLESPFSESDIAATTASTSDHDLGDDLKIREYNPCGYDSAQIVHTTILVWFAGGGWMLGGIESDHNILSNICNEAQIRVFNVAYRRKAFPTPLDDAAQAMQWVQQQCGPIKVILGGVSAGALLAVVTMLEMSQHRIPPLGILLVAPSLINTADSHLDWAPVEAPWLTPERMKLYQDTFLPRSKDRSSDNWRASPVYAPRKLFDDAKTVRTFIASMGCDILREDATRFVDVLNDYNCDVTHYSCPSYPHMAWAMQGTLGETLLIRVLRFIELLISGEDGEEALEMIFQTTKL</sequence>
<dbReference type="HOGENOM" id="CLU_549810_0_0_1"/>
<organism evidence="3 4">
    <name type="scientific">Cyphellophora europaea (strain CBS 101466)</name>
    <name type="common">Phialophora europaea</name>
    <dbReference type="NCBI Taxonomy" id="1220924"/>
    <lineage>
        <taxon>Eukaryota</taxon>
        <taxon>Fungi</taxon>
        <taxon>Dikarya</taxon>
        <taxon>Ascomycota</taxon>
        <taxon>Pezizomycotina</taxon>
        <taxon>Eurotiomycetes</taxon>
        <taxon>Chaetothyriomycetidae</taxon>
        <taxon>Chaetothyriales</taxon>
        <taxon>Cyphellophoraceae</taxon>
        <taxon>Cyphellophora</taxon>
    </lineage>
</organism>
<dbReference type="Proteomes" id="UP000030752">
    <property type="component" value="Unassembled WGS sequence"/>
</dbReference>
<feature type="domain" description="Alpha/beta hydrolase fold-3" evidence="2">
    <location>
        <begin position="201"/>
        <end position="402"/>
    </location>
</feature>
<keyword evidence="4" id="KW-1185">Reference proteome</keyword>
<accession>W2S750</accession>
<reference evidence="3 4" key="1">
    <citation type="submission" date="2013-03" db="EMBL/GenBank/DDBJ databases">
        <title>The Genome Sequence of Phialophora europaea CBS 101466.</title>
        <authorList>
            <consortium name="The Broad Institute Genomics Platform"/>
            <person name="Cuomo C."/>
            <person name="de Hoog S."/>
            <person name="Gorbushina A."/>
            <person name="Walker B."/>
            <person name="Young S.K."/>
            <person name="Zeng Q."/>
            <person name="Gargeya S."/>
            <person name="Fitzgerald M."/>
            <person name="Haas B."/>
            <person name="Abouelleil A."/>
            <person name="Allen A.W."/>
            <person name="Alvarado L."/>
            <person name="Arachchi H.M."/>
            <person name="Berlin A.M."/>
            <person name="Chapman S.B."/>
            <person name="Gainer-Dewar J."/>
            <person name="Goldberg J."/>
            <person name="Griggs A."/>
            <person name="Gujja S."/>
            <person name="Hansen M."/>
            <person name="Howarth C."/>
            <person name="Imamovic A."/>
            <person name="Ireland A."/>
            <person name="Larimer J."/>
            <person name="McCowan C."/>
            <person name="Murphy C."/>
            <person name="Pearson M."/>
            <person name="Poon T.W."/>
            <person name="Priest M."/>
            <person name="Roberts A."/>
            <person name="Saif S."/>
            <person name="Shea T."/>
            <person name="Sisk P."/>
            <person name="Sykes S."/>
            <person name="Wortman J."/>
            <person name="Nusbaum C."/>
            <person name="Birren B."/>
        </authorList>
    </citation>
    <scope>NUCLEOTIDE SEQUENCE [LARGE SCALE GENOMIC DNA]</scope>
    <source>
        <strain evidence="3 4">CBS 101466</strain>
    </source>
</reference>
<dbReference type="Pfam" id="PF07859">
    <property type="entry name" value="Abhydrolase_3"/>
    <property type="match status" value="1"/>
</dbReference>